<dbReference type="PROSITE" id="PS51774">
    <property type="entry name" value="NAB"/>
    <property type="match status" value="1"/>
</dbReference>
<dbReference type="GO" id="GO:0003779">
    <property type="term" value="F:actin binding"/>
    <property type="evidence" value="ECO:0007669"/>
    <property type="project" value="InterPro"/>
</dbReference>
<dbReference type="Proteomes" id="UP001652623">
    <property type="component" value="Chromosome 10"/>
</dbReference>
<evidence type="ECO:0000256" key="4">
    <source>
        <dbReference type="SAM" id="MobiDB-lite"/>
    </source>
</evidence>
<name>A0A6P3ZM96_ZIZJJ</name>
<proteinExistence type="inferred from homology"/>
<organism evidence="6 7">
    <name type="scientific">Ziziphus jujuba</name>
    <name type="common">Chinese jujube</name>
    <name type="synonym">Ziziphus sativa</name>
    <dbReference type="NCBI Taxonomy" id="326968"/>
    <lineage>
        <taxon>Eukaryota</taxon>
        <taxon>Viridiplantae</taxon>
        <taxon>Streptophyta</taxon>
        <taxon>Embryophyta</taxon>
        <taxon>Tracheophyta</taxon>
        <taxon>Spermatophyta</taxon>
        <taxon>Magnoliopsida</taxon>
        <taxon>eudicotyledons</taxon>
        <taxon>Gunneridae</taxon>
        <taxon>Pentapetalae</taxon>
        <taxon>rosids</taxon>
        <taxon>fabids</taxon>
        <taxon>Rosales</taxon>
        <taxon>Rhamnaceae</taxon>
        <taxon>Paliureae</taxon>
        <taxon>Ziziphus</taxon>
    </lineage>
</organism>
<evidence type="ECO:0000313" key="7">
    <source>
        <dbReference type="RefSeq" id="XP_015874691.3"/>
    </source>
</evidence>
<dbReference type="FunCoup" id="A0A6P3ZM96">
    <property type="interactions" value="60"/>
</dbReference>
<keyword evidence="6" id="KW-1185">Reference proteome</keyword>
<feature type="coiled-coil region" evidence="3">
    <location>
        <begin position="557"/>
        <end position="591"/>
    </location>
</feature>
<feature type="coiled-coil region" evidence="3">
    <location>
        <begin position="330"/>
        <end position="408"/>
    </location>
</feature>
<comment type="similarity">
    <text evidence="2">Belongs to the NET family.</text>
</comment>
<gene>
    <name evidence="7" type="primary">LOC107411596</name>
</gene>
<dbReference type="RefSeq" id="XP_015874691.3">
    <property type="nucleotide sequence ID" value="XM_016019205.4"/>
</dbReference>
<dbReference type="GO" id="GO:0005774">
    <property type="term" value="C:vacuolar membrane"/>
    <property type="evidence" value="ECO:0007669"/>
    <property type="project" value="TreeGrafter"/>
</dbReference>
<dbReference type="Pfam" id="PF07765">
    <property type="entry name" value="KIP1"/>
    <property type="match status" value="1"/>
</dbReference>
<dbReference type="InterPro" id="IPR011684">
    <property type="entry name" value="NAB"/>
</dbReference>
<protein>
    <submittedName>
        <fullName evidence="7">Protein NETWORKED 4A</fullName>
    </submittedName>
</protein>
<reference evidence="7" key="1">
    <citation type="submission" date="2025-08" db="UniProtKB">
        <authorList>
            <consortium name="RefSeq"/>
        </authorList>
    </citation>
    <scope>IDENTIFICATION</scope>
    <source>
        <tissue evidence="7">Seedling</tissue>
    </source>
</reference>
<dbReference type="InterPro" id="IPR051861">
    <property type="entry name" value="NET_actin-binding_domain"/>
</dbReference>
<dbReference type="Gene3D" id="1.10.287.1490">
    <property type="match status" value="1"/>
</dbReference>
<evidence type="ECO:0000259" key="5">
    <source>
        <dbReference type="PROSITE" id="PS51774"/>
    </source>
</evidence>
<evidence type="ECO:0000256" key="1">
    <source>
        <dbReference type="ARBA" id="ARBA00023054"/>
    </source>
</evidence>
<feature type="coiled-coil region" evidence="3">
    <location>
        <begin position="434"/>
        <end position="528"/>
    </location>
</feature>
<evidence type="ECO:0000256" key="2">
    <source>
        <dbReference type="ARBA" id="ARBA00038006"/>
    </source>
</evidence>
<evidence type="ECO:0000256" key="3">
    <source>
        <dbReference type="SAM" id="Coils"/>
    </source>
</evidence>
<dbReference type="PANTHER" id="PTHR32258">
    <property type="entry name" value="PROTEIN NETWORKED 4A"/>
    <property type="match status" value="1"/>
</dbReference>
<dbReference type="KEGG" id="zju:107411596"/>
<dbReference type="GeneID" id="107411596"/>
<sequence>MATSTVHSNKIMKRLESRKSHSWWWDSHISPKNSKWLSENLEEMDKSIKRMLKLIEEDGDSFAKKAEMYYQKRPELISLVEDFYRMYRSLAERYDHVTGELRKNIPSDLQSQGSGISDMGSELPSTWTSPDQRLGRRKSGNRAAGFDFFLGPGGNSSDYYQKEGDESSTLTDSEAESDDSSVNNYSGLLVNGGDHASHRKIIELEIELRELKEKLRLLQDDNVDGSLSSRGSKHETSEDYFSRIAGYEQELRVANEKIQDSEEEIARLKIELQRYKSSEFNNALAAGVESATEKEVKTSQIELALEENQTSEFQERLNVLDGDVNPDNNIQTLVEELRITKERLLGSENEINNLKCELERNKSSEKIRQLQGQLELAQKDVTMWKNKLNAEKREVSKLQERMTRLKSSLSDRDHEIRDLKLAVSDAEQKIFPEKSQVKAEISKLLEKKTHLEQQLRDWECRGRLLEEEIRKIKAQKTEMEERLSSKINHLKANIEEKDSSIETLNKSLDSLKDKTDDLNTKVHTLETELSCRDDRIVQMDKQLRQLHLEHVELIAKAEGAHKQVEELRTRASELEDEVEKLKVAIVEGAEEKREVIRQLCFSIEHYRNGYYMLRKAVGNKRVPVLAS</sequence>
<dbReference type="InParanoid" id="A0A6P3ZM96"/>
<feature type="domain" description="NAB" evidence="5">
    <location>
        <begin position="21"/>
        <end position="101"/>
    </location>
</feature>
<accession>A0A6P3ZM96</accession>
<keyword evidence="1 3" id="KW-0175">Coiled coil</keyword>
<feature type="region of interest" description="Disordered" evidence="4">
    <location>
        <begin position="105"/>
        <end position="138"/>
    </location>
</feature>
<feature type="region of interest" description="Disordered" evidence="4">
    <location>
        <begin position="154"/>
        <end position="184"/>
    </location>
</feature>
<evidence type="ECO:0000313" key="6">
    <source>
        <dbReference type="Proteomes" id="UP001652623"/>
    </source>
</evidence>
<dbReference type="AlphaFoldDB" id="A0A6P3ZM96"/>
<dbReference type="PANTHER" id="PTHR32258:SF3">
    <property type="entry name" value="PROTEIN NETWORKED 4A"/>
    <property type="match status" value="1"/>
</dbReference>
<feature type="coiled-coil region" evidence="3">
    <location>
        <begin position="201"/>
        <end position="278"/>
    </location>
</feature>